<dbReference type="EMBL" id="BBLG01000001">
    <property type="protein sequence ID" value="GAK74948.1"/>
    <property type="molecule type" value="Genomic_DNA"/>
</dbReference>
<dbReference type="Pfam" id="PF01740">
    <property type="entry name" value="STAS"/>
    <property type="match status" value="1"/>
</dbReference>
<dbReference type="EMBL" id="BBNT01000001">
    <property type="protein sequence ID" value="GAL74117.1"/>
    <property type="molecule type" value="Genomic_DNA"/>
</dbReference>
<dbReference type="AlphaFoldDB" id="A0A081D7Q2"/>
<sequence>MSLTIKKTEGVYQLSGVLNATTSNCLINHIHFLLDEEAEVNINIDGLQLIDQNGVAAFMTIMSYSLRPDKNIYISGKGYKDIYNEYRFRSIA</sequence>
<dbReference type="Proteomes" id="UP000029647">
    <property type="component" value="Unassembled WGS sequence"/>
</dbReference>
<evidence type="ECO:0000313" key="6">
    <source>
        <dbReference type="Proteomes" id="UP000029226"/>
    </source>
</evidence>
<dbReference type="GeneID" id="90596502"/>
<evidence type="ECO:0000259" key="1">
    <source>
        <dbReference type="Pfam" id="PF01740"/>
    </source>
</evidence>
<feature type="domain" description="STAS" evidence="1">
    <location>
        <begin position="5"/>
        <end position="63"/>
    </location>
</feature>
<protein>
    <recommendedName>
        <fullName evidence="1">STAS domain-containing protein</fullName>
    </recommendedName>
</protein>
<evidence type="ECO:0000313" key="7">
    <source>
        <dbReference type="Proteomes" id="UP000029647"/>
    </source>
</evidence>
<proteinExistence type="predicted"/>
<dbReference type="InterPro" id="IPR002645">
    <property type="entry name" value="STAS_dom"/>
</dbReference>
<reference evidence="5 6" key="1">
    <citation type="journal article" date="2014" name="Genome Announc.">
        <title>Draft Genome Sequences of Marine Flavobacterium Nonlabens Strains NR17, NR24, NR27, NR32, NR33, and Ara13.</title>
        <authorList>
            <person name="Nakanishi M."/>
            <person name="Meirelles P."/>
            <person name="Suzuki R."/>
            <person name="Takatani N."/>
            <person name="Mino S."/>
            <person name="Suda W."/>
            <person name="Oshima K."/>
            <person name="Hattori M."/>
            <person name="Ohkuma M."/>
            <person name="Hosokawa M."/>
            <person name="Miyashita K."/>
            <person name="Thompson F.L."/>
            <person name="Niwa A."/>
            <person name="Sawabe T."/>
            <person name="Sawabe T."/>
        </authorList>
    </citation>
    <scope>NUCLEOTIDE SEQUENCE [LARGE SCALE GENOMIC DNA]</scope>
    <source>
        <strain evidence="4">JCM 19275</strain>
        <strain evidence="2">JCM 19296</strain>
        <strain evidence="3">JCM 19314</strain>
        <strain evidence="7">JCM19275</strain>
        <strain evidence="5">JCM19296</strain>
        <strain evidence="6">JCM19314</strain>
    </source>
</reference>
<dbReference type="Proteomes" id="UP000029226">
    <property type="component" value="Unassembled WGS sequence"/>
</dbReference>
<comment type="caution">
    <text evidence="2">The sequence shown here is derived from an EMBL/GenBank/DDBJ whole genome shotgun (WGS) entry which is preliminary data.</text>
</comment>
<dbReference type="Proteomes" id="UP000028980">
    <property type="component" value="Unassembled WGS sequence"/>
</dbReference>
<dbReference type="SUPFAM" id="SSF52091">
    <property type="entry name" value="SpoIIaa-like"/>
    <property type="match status" value="1"/>
</dbReference>
<organism evidence="2 5">
    <name type="scientific">Nonlabens ulvanivorans</name>
    <name type="common">Persicivirga ulvanivorans</name>
    <dbReference type="NCBI Taxonomy" id="906888"/>
    <lineage>
        <taxon>Bacteria</taxon>
        <taxon>Pseudomonadati</taxon>
        <taxon>Bacteroidota</taxon>
        <taxon>Flavobacteriia</taxon>
        <taxon>Flavobacteriales</taxon>
        <taxon>Flavobacteriaceae</taxon>
        <taxon>Nonlabens</taxon>
    </lineage>
</organism>
<dbReference type="EMBL" id="BBMM01000001">
    <property type="protein sequence ID" value="GAK98824.1"/>
    <property type="molecule type" value="Genomic_DNA"/>
</dbReference>
<evidence type="ECO:0000313" key="3">
    <source>
        <dbReference type="EMBL" id="GAK98824.1"/>
    </source>
</evidence>
<dbReference type="RefSeq" id="WP_042245409.1">
    <property type="nucleotide sequence ID" value="NZ_CP136694.1"/>
</dbReference>
<accession>A0A081D7Q2</accession>
<evidence type="ECO:0000313" key="4">
    <source>
        <dbReference type="EMBL" id="GAL74117.1"/>
    </source>
</evidence>
<evidence type="ECO:0000313" key="2">
    <source>
        <dbReference type="EMBL" id="GAK74948.1"/>
    </source>
</evidence>
<dbReference type="InterPro" id="IPR036513">
    <property type="entry name" value="STAS_dom_sf"/>
</dbReference>
<name>A0A081D7Q2_NONUL</name>
<evidence type="ECO:0000313" key="5">
    <source>
        <dbReference type="Proteomes" id="UP000028980"/>
    </source>
</evidence>
<gene>
    <name evidence="4" type="ORF">JCM19275_2964</name>
    <name evidence="2" type="ORF">JCM19296_526</name>
    <name evidence="3" type="ORF">JCM19314_2855</name>
</gene>